<dbReference type="AlphaFoldDB" id="A0A1C2DDA7"/>
<dbReference type="PANTHER" id="PTHR36449:SF1">
    <property type="entry name" value="ACETYLTRANSFERASE"/>
    <property type="match status" value="1"/>
</dbReference>
<dbReference type="Gene3D" id="3.40.630.30">
    <property type="match status" value="1"/>
</dbReference>
<keyword evidence="1" id="KW-0678">Repressor</keyword>
<organism evidence="7 8">
    <name type="scientific">Mesorhizobium hungaricum</name>
    <dbReference type="NCBI Taxonomy" id="1566387"/>
    <lineage>
        <taxon>Bacteria</taxon>
        <taxon>Pseudomonadati</taxon>
        <taxon>Pseudomonadota</taxon>
        <taxon>Alphaproteobacteria</taxon>
        <taxon>Hyphomicrobiales</taxon>
        <taxon>Phyllobacteriaceae</taxon>
        <taxon>Mesorhizobium</taxon>
    </lineage>
</organism>
<evidence type="ECO:0000256" key="4">
    <source>
        <dbReference type="ARBA" id="ARBA00023315"/>
    </source>
</evidence>
<dbReference type="RefSeq" id="WP_024925070.1">
    <property type="nucleotide sequence ID" value="NZ_MDEO01000036.1"/>
</dbReference>
<dbReference type="InterPro" id="IPR016181">
    <property type="entry name" value="Acyl_CoA_acyltransferase"/>
</dbReference>
<gene>
    <name evidence="7" type="ORF">QV13_23730</name>
</gene>
<protein>
    <submittedName>
        <fullName evidence="7">GNAT family N-acetyltransferase</fullName>
    </submittedName>
</protein>
<accession>A0A1C2DDA7</accession>
<feature type="domain" description="N-acetyltransferase" evidence="6">
    <location>
        <begin position="3"/>
        <end position="160"/>
    </location>
</feature>
<reference evidence="7 8" key="1">
    <citation type="submission" date="2016-08" db="EMBL/GenBank/DDBJ databases">
        <title>Whole genome sequence of Mesorhizobium sp. strain UASWS1009 isolated from industrial sewage.</title>
        <authorList>
            <person name="Crovadore J."/>
            <person name="Calmin G."/>
            <person name="Chablais R."/>
            <person name="Cochard B."/>
            <person name="Lefort F."/>
        </authorList>
    </citation>
    <scope>NUCLEOTIDE SEQUENCE [LARGE SCALE GENOMIC DNA]</scope>
    <source>
        <strain evidence="7 8">UASWS1009</strain>
    </source>
</reference>
<evidence type="ECO:0000256" key="1">
    <source>
        <dbReference type="ARBA" id="ARBA00022491"/>
    </source>
</evidence>
<keyword evidence="3 7" id="KW-0808">Transferase</keyword>
<comment type="catalytic activity">
    <reaction evidence="5">
        <text>glycyl-tRNA(Gly) + acetyl-CoA = N-acetylglycyl-tRNA(Gly) + CoA + H(+)</text>
        <dbReference type="Rhea" id="RHEA:81867"/>
        <dbReference type="Rhea" id="RHEA-COMP:9683"/>
        <dbReference type="Rhea" id="RHEA-COMP:19766"/>
        <dbReference type="ChEBI" id="CHEBI:15378"/>
        <dbReference type="ChEBI" id="CHEBI:57287"/>
        <dbReference type="ChEBI" id="CHEBI:57288"/>
        <dbReference type="ChEBI" id="CHEBI:78522"/>
        <dbReference type="ChEBI" id="CHEBI:232036"/>
    </reaction>
</comment>
<dbReference type="InterPro" id="IPR000182">
    <property type="entry name" value="GNAT_dom"/>
</dbReference>
<proteinExistence type="predicted"/>
<comment type="caution">
    <text evidence="7">The sequence shown here is derived from an EMBL/GenBank/DDBJ whole genome shotgun (WGS) entry which is preliminary data.</text>
</comment>
<dbReference type="EMBL" id="MDEO01000036">
    <property type="protein sequence ID" value="OCX12616.1"/>
    <property type="molecule type" value="Genomic_DNA"/>
</dbReference>
<dbReference type="Proteomes" id="UP000094412">
    <property type="component" value="Unassembled WGS sequence"/>
</dbReference>
<dbReference type="OrthoDB" id="9799147at2"/>
<dbReference type="PANTHER" id="PTHR36449">
    <property type="entry name" value="ACETYLTRANSFERASE-RELATED"/>
    <property type="match status" value="1"/>
</dbReference>
<keyword evidence="8" id="KW-1185">Reference proteome</keyword>
<evidence type="ECO:0000256" key="3">
    <source>
        <dbReference type="ARBA" id="ARBA00022679"/>
    </source>
</evidence>
<keyword evidence="4" id="KW-0012">Acyltransferase</keyword>
<dbReference type="STRING" id="1566387.QV13_23730"/>
<dbReference type="Pfam" id="PF13508">
    <property type="entry name" value="Acetyltransf_7"/>
    <property type="match status" value="1"/>
</dbReference>
<keyword evidence="2" id="KW-1277">Toxin-antitoxin system</keyword>
<dbReference type="PROSITE" id="PS51186">
    <property type="entry name" value="GNAT"/>
    <property type="match status" value="1"/>
</dbReference>
<dbReference type="GO" id="GO:0016747">
    <property type="term" value="F:acyltransferase activity, transferring groups other than amino-acyl groups"/>
    <property type="evidence" value="ECO:0007669"/>
    <property type="project" value="InterPro"/>
</dbReference>
<evidence type="ECO:0000256" key="5">
    <source>
        <dbReference type="ARBA" id="ARBA00049880"/>
    </source>
</evidence>
<dbReference type="SUPFAM" id="SSF55729">
    <property type="entry name" value="Acyl-CoA N-acyltransferases (Nat)"/>
    <property type="match status" value="1"/>
</dbReference>
<name>A0A1C2DDA7_9HYPH</name>
<sequence>MALRIEKLRREHRVEGFDCGKEPLNRFLIRFALQSQLSNSAQTYLALSDDEVVGYYTLTYGDVAYDDAPGRLQKGVARHPVPLMILARLAVASAWSGKGIGSGLLKDALGRTLAAAEIAGLRAFAVHAKDEEARAFYEHFDFIASPSDPMHLFVLLKDVRALIGR</sequence>
<evidence type="ECO:0000259" key="6">
    <source>
        <dbReference type="PROSITE" id="PS51186"/>
    </source>
</evidence>
<evidence type="ECO:0000256" key="2">
    <source>
        <dbReference type="ARBA" id="ARBA00022649"/>
    </source>
</evidence>
<evidence type="ECO:0000313" key="8">
    <source>
        <dbReference type="Proteomes" id="UP000094412"/>
    </source>
</evidence>
<evidence type="ECO:0000313" key="7">
    <source>
        <dbReference type="EMBL" id="OCX12616.1"/>
    </source>
</evidence>